<dbReference type="OrthoDB" id="6132023at2759"/>
<evidence type="ECO:0000259" key="2">
    <source>
        <dbReference type="Pfam" id="PF13843"/>
    </source>
</evidence>
<evidence type="ECO:0000256" key="1">
    <source>
        <dbReference type="SAM" id="MobiDB-lite"/>
    </source>
</evidence>
<feature type="compositionally biased region" description="Low complexity" evidence="1">
    <location>
        <begin position="14"/>
        <end position="24"/>
    </location>
</feature>
<dbReference type="EMBL" id="CAJPWZ010001503">
    <property type="protein sequence ID" value="CAG2217127.1"/>
    <property type="molecule type" value="Genomic_DNA"/>
</dbReference>
<proteinExistence type="predicted"/>
<dbReference type="AlphaFoldDB" id="A0A8S3SFN6"/>
<accession>A0A8S3SFN6</accession>
<feature type="domain" description="PiggyBac transposable element-derived protein" evidence="2">
    <location>
        <begin position="74"/>
        <end position="261"/>
    </location>
</feature>
<feature type="compositionally biased region" description="Low complexity" evidence="1">
    <location>
        <begin position="504"/>
        <end position="516"/>
    </location>
</feature>
<dbReference type="PANTHER" id="PTHR46599:SF3">
    <property type="entry name" value="PIGGYBAC TRANSPOSABLE ELEMENT-DERIVED PROTEIN 4"/>
    <property type="match status" value="1"/>
</dbReference>
<protein>
    <recommendedName>
        <fullName evidence="2">PiggyBac transposable element-derived protein domain-containing protein</fullName>
    </recommendedName>
</protein>
<sequence length="670" mass="75469">MSILDDVDFESSDSDSNSNNNADSTDSEDESDVPVVRGPWVTINDPQTYEHPLAIVPFEQRIGPINPPPINSHPIEYFDRLASDPATGGSLINILVTETNRYAGQYIQQAENPKPWENVNALEMRAFLGLFLSMGLVKKPSLRSYWNTSLDTWITNTPAFKSVMPRNRFQNLLRFLHCNNNEEEVPRGQEGHDHAHKIRPVLDLLNNTFKDNYELARDITVDESMVGFKGRHHLVQYMPGKKSHRWGPKWHVLAEGDTGIIPTTNARGVRREVPTVVNLYNKKMGGVDLGDQHIQSYDPDVRSLKMWKKLLINMILRVIANAYLIYKQVNRLNRHKLSKLQFWTSVCTELIGECRNPNNERGRPSMSAIPLRMTGKHYPYFWQEYVAHGLCHNMMIAFLYNMDDTNGKNAMASLLGEIINKLGLDEQLSVVSTGSTSRRSFCSTSVRLEVSRYSSSGESPPKPASKINKEVQQTFPQTDSGKQAFETNESVVTPSKNVQITPESSPGSTLSSSSDESSAHLTTEDVLVYSAPNQMTSPIQSSLVVSIKKGDACSQTQCLQNLLSRLPYQKNKLFGLSINAVEAAIYSIELTDDSVELCRYNDYIFRKFGKSFCVESFSEFITDIGVTCICRCNKRPLISGQALIKHIERHHYINGIVQINDKDITIIPPS</sequence>
<dbReference type="Proteomes" id="UP000683360">
    <property type="component" value="Unassembled WGS sequence"/>
</dbReference>
<feature type="region of interest" description="Disordered" evidence="1">
    <location>
        <begin position="1"/>
        <end position="40"/>
    </location>
</feature>
<comment type="caution">
    <text evidence="3">The sequence shown here is derived from an EMBL/GenBank/DDBJ whole genome shotgun (WGS) entry which is preliminary data.</text>
</comment>
<feature type="compositionally biased region" description="Acidic residues" evidence="1">
    <location>
        <begin position="1"/>
        <end position="13"/>
    </location>
</feature>
<dbReference type="InterPro" id="IPR029526">
    <property type="entry name" value="PGBD"/>
</dbReference>
<evidence type="ECO:0000313" key="3">
    <source>
        <dbReference type="EMBL" id="CAG2217127.1"/>
    </source>
</evidence>
<organism evidence="3 4">
    <name type="scientific">Mytilus edulis</name>
    <name type="common">Blue mussel</name>
    <dbReference type="NCBI Taxonomy" id="6550"/>
    <lineage>
        <taxon>Eukaryota</taxon>
        <taxon>Metazoa</taxon>
        <taxon>Spiralia</taxon>
        <taxon>Lophotrochozoa</taxon>
        <taxon>Mollusca</taxon>
        <taxon>Bivalvia</taxon>
        <taxon>Autobranchia</taxon>
        <taxon>Pteriomorphia</taxon>
        <taxon>Mytilida</taxon>
        <taxon>Mytiloidea</taxon>
        <taxon>Mytilidae</taxon>
        <taxon>Mytilinae</taxon>
        <taxon>Mytilus</taxon>
    </lineage>
</organism>
<dbReference type="PANTHER" id="PTHR46599">
    <property type="entry name" value="PIGGYBAC TRANSPOSABLE ELEMENT-DERIVED PROTEIN 4"/>
    <property type="match status" value="1"/>
</dbReference>
<gene>
    <name evidence="3" type="ORF">MEDL_30829</name>
</gene>
<feature type="domain" description="PiggyBac transposable element-derived protein" evidence="2">
    <location>
        <begin position="272"/>
        <end position="323"/>
    </location>
</feature>
<name>A0A8S3SFN6_MYTED</name>
<evidence type="ECO:0000313" key="4">
    <source>
        <dbReference type="Proteomes" id="UP000683360"/>
    </source>
</evidence>
<keyword evidence="4" id="KW-1185">Reference proteome</keyword>
<dbReference type="Pfam" id="PF13843">
    <property type="entry name" value="DDE_Tnp_1_7"/>
    <property type="match status" value="2"/>
</dbReference>
<reference evidence="3" key="1">
    <citation type="submission" date="2021-03" db="EMBL/GenBank/DDBJ databases">
        <authorList>
            <person name="Bekaert M."/>
        </authorList>
    </citation>
    <scope>NUCLEOTIDE SEQUENCE</scope>
</reference>
<feature type="compositionally biased region" description="Polar residues" evidence="1">
    <location>
        <begin position="471"/>
        <end position="503"/>
    </location>
</feature>
<feature type="region of interest" description="Disordered" evidence="1">
    <location>
        <begin position="471"/>
        <end position="518"/>
    </location>
</feature>